<dbReference type="InterPro" id="IPR000626">
    <property type="entry name" value="Ubiquitin-like_dom"/>
</dbReference>
<dbReference type="InterPro" id="IPR036533">
    <property type="entry name" value="BAG_dom_sf"/>
</dbReference>
<dbReference type="InterPro" id="IPR029071">
    <property type="entry name" value="Ubiquitin-like_domsf"/>
</dbReference>
<sequence>MEVAPELVVNWGLEKLRIEFAEQGTGSLEETTLKQLKERLKDITGVPINGQKLVFSGAIMKDETATLSSFGLQPFSKLILMGSKPNAKDLAQTTSGSSEEHALIARISQLVEKTKTNIIPQIESFETSVATYLSSENNDDTVKSKLAEAHHCIVETLMQSILTLDSVVCPPDFETARQKRREAVKFTQGLIDRVDEVKAQLSRQNQQNIILSNASL</sequence>
<comment type="caution">
    <text evidence="4">The sequence shown here is derived from an EMBL/GenBank/DDBJ whole genome shotgun (WGS) entry which is preliminary data.</text>
</comment>
<evidence type="ECO:0000256" key="1">
    <source>
        <dbReference type="ARBA" id="ARBA00023186"/>
    </source>
</evidence>
<dbReference type="AlphaFoldDB" id="A0A397V3S9"/>
<dbReference type="Pfam" id="PF02179">
    <property type="entry name" value="BAG"/>
    <property type="match status" value="1"/>
</dbReference>
<dbReference type="InterPro" id="IPR019954">
    <property type="entry name" value="Ubiquitin_CS"/>
</dbReference>
<dbReference type="InterPro" id="IPR039773">
    <property type="entry name" value="BAG_chaperone_regulator"/>
</dbReference>
<dbReference type="GO" id="GO:0051087">
    <property type="term" value="F:protein-folding chaperone binding"/>
    <property type="evidence" value="ECO:0007669"/>
    <property type="project" value="InterPro"/>
</dbReference>
<feature type="domain" description="BAG" evidence="3">
    <location>
        <begin position="145"/>
        <end position="198"/>
    </location>
</feature>
<dbReference type="Gene3D" id="1.20.58.120">
    <property type="entry name" value="BAG domain"/>
    <property type="match status" value="1"/>
</dbReference>
<dbReference type="Gene3D" id="3.10.20.90">
    <property type="entry name" value="Phosphatidylinositol 3-kinase Catalytic Subunit, Chain A, domain 1"/>
    <property type="match status" value="1"/>
</dbReference>
<dbReference type="GO" id="GO:0005829">
    <property type="term" value="C:cytosol"/>
    <property type="evidence" value="ECO:0007669"/>
    <property type="project" value="TreeGrafter"/>
</dbReference>
<organism evidence="4 5">
    <name type="scientific">Gigaspora rosea</name>
    <dbReference type="NCBI Taxonomy" id="44941"/>
    <lineage>
        <taxon>Eukaryota</taxon>
        <taxon>Fungi</taxon>
        <taxon>Fungi incertae sedis</taxon>
        <taxon>Mucoromycota</taxon>
        <taxon>Glomeromycotina</taxon>
        <taxon>Glomeromycetes</taxon>
        <taxon>Diversisporales</taxon>
        <taxon>Gigasporaceae</taxon>
        <taxon>Gigaspora</taxon>
    </lineage>
</organism>
<keyword evidence="1" id="KW-0143">Chaperone</keyword>
<dbReference type="PROSITE" id="PS50053">
    <property type="entry name" value="UBIQUITIN_2"/>
    <property type="match status" value="1"/>
</dbReference>
<evidence type="ECO:0000259" key="3">
    <source>
        <dbReference type="PROSITE" id="PS51035"/>
    </source>
</evidence>
<keyword evidence="5" id="KW-1185">Reference proteome</keyword>
<dbReference type="Proteomes" id="UP000266673">
    <property type="component" value="Unassembled WGS sequence"/>
</dbReference>
<dbReference type="GO" id="GO:0000774">
    <property type="term" value="F:adenyl-nucleotide exchange factor activity"/>
    <property type="evidence" value="ECO:0007669"/>
    <property type="project" value="TreeGrafter"/>
</dbReference>
<dbReference type="PANTHER" id="PTHR12329:SF16">
    <property type="entry name" value="BAG FAMILY MOLECULAR CHAPERONE REGULATOR 1"/>
    <property type="match status" value="1"/>
</dbReference>
<feature type="domain" description="Ubiquitin-like" evidence="2">
    <location>
        <begin position="30"/>
        <end position="87"/>
    </location>
</feature>
<gene>
    <name evidence="4" type="ORF">C2G38_2194613</name>
</gene>
<protein>
    <recommendedName>
        <fullName evidence="6">BAG domain-containing protein</fullName>
    </recommendedName>
</protein>
<dbReference type="Pfam" id="PF00240">
    <property type="entry name" value="ubiquitin"/>
    <property type="match status" value="1"/>
</dbReference>
<dbReference type="SUPFAM" id="SSF54236">
    <property type="entry name" value="Ubiquitin-like"/>
    <property type="match status" value="1"/>
</dbReference>
<dbReference type="InterPro" id="IPR003103">
    <property type="entry name" value="BAG_domain"/>
</dbReference>
<dbReference type="GO" id="GO:0050821">
    <property type="term" value="P:protein stabilization"/>
    <property type="evidence" value="ECO:0007669"/>
    <property type="project" value="TreeGrafter"/>
</dbReference>
<evidence type="ECO:0000313" key="5">
    <source>
        <dbReference type="Proteomes" id="UP000266673"/>
    </source>
</evidence>
<evidence type="ECO:0008006" key="6">
    <source>
        <dbReference type="Google" id="ProtNLM"/>
    </source>
</evidence>
<accession>A0A397V3S9</accession>
<evidence type="ECO:0000313" key="4">
    <source>
        <dbReference type="EMBL" id="RIB14603.1"/>
    </source>
</evidence>
<dbReference type="GO" id="GO:0016020">
    <property type="term" value="C:membrane"/>
    <property type="evidence" value="ECO:0007669"/>
    <property type="project" value="TreeGrafter"/>
</dbReference>
<dbReference type="EMBL" id="QKWP01000814">
    <property type="protein sequence ID" value="RIB14603.1"/>
    <property type="molecule type" value="Genomic_DNA"/>
</dbReference>
<name>A0A397V3S9_9GLOM</name>
<dbReference type="PROSITE" id="PS51035">
    <property type="entry name" value="BAG"/>
    <property type="match status" value="1"/>
</dbReference>
<dbReference type="STRING" id="44941.A0A397V3S9"/>
<dbReference type="GO" id="GO:0005634">
    <property type="term" value="C:nucleus"/>
    <property type="evidence" value="ECO:0007669"/>
    <property type="project" value="TreeGrafter"/>
</dbReference>
<dbReference type="PROSITE" id="PS00299">
    <property type="entry name" value="UBIQUITIN_1"/>
    <property type="match status" value="1"/>
</dbReference>
<dbReference type="OrthoDB" id="417450at2759"/>
<dbReference type="PANTHER" id="PTHR12329">
    <property type="entry name" value="BCL2-ASSOCIATED ATHANOGENE"/>
    <property type="match status" value="1"/>
</dbReference>
<evidence type="ECO:0000259" key="2">
    <source>
        <dbReference type="PROSITE" id="PS50053"/>
    </source>
</evidence>
<proteinExistence type="predicted"/>
<dbReference type="SMART" id="SM00213">
    <property type="entry name" value="UBQ"/>
    <property type="match status" value="1"/>
</dbReference>
<dbReference type="SUPFAM" id="SSF63491">
    <property type="entry name" value="BAG domain"/>
    <property type="match status" value="1"/>
</dbReference>
<reference evidence="4 5" key="1">
    <citation type="submission" date="2018-06" db="EMBL/GenBank/DDBJ databases">
        <title>Comparative genomics reveals the genomic features of Rhizophagus irregularis, R. cerebriforme, R. diaphanum and Gigaspora rosea, and their symbiotic lifestyle signature.</title>
        <authorList>
            <person name="Morin E."/>
            <person name="San Clemente H."/>
            <person name="Chen E.C.H."/>
            <person name="De La Providencia I."/>
            <person name="Hainaut M."/>
            <person name="Kuo A."/>
            <person name="Kohler A."/>
            <person name="Murat C."/>
            <person name="Tang N."/>
            <person name="Roy S."/>
            <person name="Loubradou J."/>
            <person name="Henrissat B."/>
            <person name="Grigoriev I.V."/>
            <person name="Corradi N."/>
            <person name="Roux C."/>
            <person name="Martin F.M."/>
        </authorList>
    </citation>
    <scope>NUCLEOTIDE SEQUENCE [LARGE SCALE GENOMIC DNA]</scope>
    <source>
        <strain evidence="4 5">DAOM 194757</strain>
    </source>
</reference>